<accession>A0ABY2GYP7</accession>
<protein>
    <recommendedName>
        <fullName evidence="5">Integral membrane protein</fullName>
    </recommendedName>
</protein>
<feature type="transmembrane region" description="Helical" evidence="2">
    <location>
        <begin position="410"/>
        <end position="429"/>
    </location>
</feature>
<dbReference type="GeneID" id="300579053"/>
<feature type="transmembrane region" description="Helical" evidence="2">
    <location>
        <begin position="384"/>
        <end position="404"/>
    </location>
</feature>
<feature type="transmembrane region" description="Helical" evidence="2">
    <location>
        <begin position="336"/>
        <end position="354"/>
    </location>
</feature>
<evidence type="ECO:0000256" key="2">
    <source>
        <dbReference type="SAM" id="Phobius"/>
    </source>
</evidence>
<evidence type="ECO:0000313" key="4">
    <source>
        <dbReference type="Proteomes" id="UP001642720"/>
    </source>
</evidence>
<evidence type="ECO:0008006" key="5">
    <source>
        <dbReference type="Google" id="ProtNLM"/>
    </source>
</evidence>
<dbReference type="Proteomes" id="UP001642720">
    <property type="component" value="Unassembled WGS sequence"/>
</dbReference>
<feature type="compositionally biased region" description="Polar residues" evidence="1">
    <location>
        <begin position="38"/>
        <end position="55"/>
    </location>
</feature>
<dbReference type="EMBL" id="PPTA01000010">
    <property type="protein sequence ID" value="TFB00814.1"/>
    <property type="molecule type" value="Genomic_DNA"/>
</dbReference>
<evidence type="ECO:0000256" key="1">
    <source>
        <dbReference type="SAM" id="MobiDB-lite"/>
    </source>
</evidence>
<reference evidence="3 4" key="1">
    <citation type="submission" date="2018-01" db="EMBL/GenBank/DDBJ databases">
        <title>Genome characterization of the sugarcane-associated fungus Trichoderma ghanense CCMA-1212 and their application in lignocelulose bioconversion.</title>
        <authorList>
            <person name="Steindorff A.S."/>
            <person name="Mendes T.D."/>
            <person name="Vilela E.S.D."/>
            <person name="Rodrigues D.S."/>
            <person name="Formighieri E.F."/>
            <person name="Melo I.S."/>
            <person name="Favaro L.C.L."/>
        </authorList>
    </citation>
    <scope>NUCLEOTIDE SEQUENCE [LARGE SCALE GENOMIC DNA]</scope>
    <source>
        <strain evidence="3 4">CCMA-1212</strain>
    </source>
</reference>
<keyword evidence="2" id="KW-1133">Transmembrane helix</keyword>
<name>A0ABY2GYP7_9HYPO</name>
<comment type="caution">
    <text evidence="3">The sequence shown here is derived from an EMBL/GenBank/DDBJ whole genome shotgun (WGS) entry which is preliminary data.</text>
</comment>
<feature type="transmembrane region" description="Helical" evidence="2">
    <location>
        <begin position="218"/>
        <end position="240"/>
    </location>
</feature>
<sequence length="596" mass="65778">MLNTATVSVGSPHLMASGRNDTASIEEPRRDPPGPMDQPTTEQTAHVAALNTTEAGDTASKDRLPVAVVQNESAQTNERQRLPRDELDEQRERQEKQQSHQTSSHEGGHIPAVNEKSDASVTAPKTVVLPRACTLSSTGTTLSDASYSIGLLPVFHSCDVPESVPPDRVTLVRAEKGGGYASKGTKLKNDLYRAVGLLELANAGDFAANVWNKYPVPVYAIVFMVVGATFAGIMSVFAMLDARRAWRNVTFLRHQYRELREARERRAAKSRPTTDLDVLLSVVYREIGTEGINRWGLNLFMGAGAVLIAIGTYLALGGQNDAIFLASNLLSGYVGNSPIALFGAFNTCWAYYIFCKAQGHINAASKAIPGTRAMALIRRRSRNLQVYTAINGTATLVGGVGSMITATRWWGYVILIPVIMSAIFCNHWWRTRAGYTRRDLVPYGMSVMKVDELSTALDFAARAPKKIKEHKKTPINAFVSDPTSLQAVLTFIQEYELLEPFCERLVKKEDVRRVLGCAGKPDEIKIEISSLLDLPKDQHPAIIQVAQDTVRKVGPRHFQYRERYAAELLGTYFVVLKHEAKRREKARVASEKPGPR</sequence>
<keyword evidence="4" id="KW-1185">Reference proteome</keyword>
<evidence type="ECO:0000313" key="3">
    <source>
        <dbReference type="EMBL" id="TFB00814.1"/>
    </source>
</evidence>
<organism evidence="3 4">
    <name type="scientific">Trichoderma ghanense</name>
    <dbReference type="NCBI Taxonomy" id="65468"/>
    <lineage>
        <taxon>Eukaryota</taxon>
        <taxon>Fungi</taxon>
        <taxon>Dikarya</taxon>
        <taxon>Ascomycota</taxon>
        <taxon>Pezizomycotina</taxon>
        <taxon>Sordariomycetes</taxon>
        <taxon>Hypocreomycetidae</taxon>
        <taxon>Hypocreales</taxon>
        <taxon>Hypocreaceae</taxon>
        <taxon>Trichoderma</taxon>
    </lineage>
</organism>
<feature type="compositionally biased region" description="Basic and acidic residues" evidence="1">
    <location>
        <begin position="78"/>
        <end position="98"/>
    </location>
</feature>
<dbReference type="RefSeq" id="XP_073557015.1">
    <property type="nucleotide sequence ID" value="XM_073704603.1"/>
</dbReference>
<feature type="region of interest" description="Disordered" evidence="1">
    <location>
        <begin position="1"/>
        <end position="119"/>
    </location>
</feature>
<keyword evidence="2" id="KW-0812">Transmembrane</keyword>
<proteinExistence type="predicted"/>
<feature type="transmembrane region" description="Helical" evidence="2">
    <location>
        <begin position="295"/>
        <end position="316"/>
    </location>
</feature>
<gene>
    <name evidence="3" type="ORF">CCMA1212_007435</name>
</gene>
<keyword evidence="2" id="KW-0472">Membrane</keyword>